<evidence type="ECO:0000256" key="1">
    <source>
        <dbReference type="SAM" id="MobiDB-lite"/>
    </source>
</evidence>
<sequence>MSQNLVKLENVYFLYTKIAEAQKDPFDTTGLTKKFSVTICLSKADAKEFKKLKLNKTVKEISGEEFRTKYKIDPPEEFANEDDEYYVIGFSQKATYPDGRETPDWTWPKTYLLEDGRPVDRTSTLVGNGSFGDLRFSTRESKANGQVNTYLHSILVKSLVPVERRGDEWAQAGEDTASANSQADDDLPF</sequence>
<dbReference type="EMBL" id="KU935715">
    <property type="protein sequence ID" value="AND75220.1"/>
    <property type="molecule type" value="Genomic_DNA"/>
</dbReference>
<feature type="region of interest" description="Disordered" evidence="1">
    <location>
        <begin position="167"/>
        <end position="189"/>
    </location>
</feature>
<keyword evidence="3" id="KW-1185">Reference proteome</keyword>
<evidence type="ECO:0000313" key="2">
    <source>
        <dbReference type="EMBL" id="AND75220.1"/>
    </source>
</evidence>
<organism evidence="2 3">
    <name type="scientific">Acinetobacter phage vB_AbaM_ME3</name>
    <dbReference type="NCBI Taxonomy" id="1837876"/>
    <lineage>
        <taxon>Viruses</taxon>
        <taxon>Duplodnaviria</taxon>
        <taxon>Heunggongvirae</taxon>
        <taxon>Uroviricota</taxon>
        <taxon>Caudoviricetes</taxon>
        <taxon>Metrivirus</taxon>
        <taxon>Metrivirus ME3</taxon>
    </lineage>
</organism>
<accession>A0A172Q036</accession>
<reference evidence="3" key="1">
    <citation type="submission" date="2016-03" db="EMBL/GenBank/DDBJ databases">
        <title>Characterization of Acinetobacter baumannii phage vB_AbaM_ME3.</title>
        <authorList>
            <person name="Buttimer C.T.H."/>
            <person name="Elbreki M."/>
            <person name="Coffey A."/>
        </authorList>
    </citation>
    <scope>NUCLEOTIDE SEQUENCE [LARGE SCALE GENOMIC DNA]</scope>
</reference>
<protein>
    <submittedName>
        <fullName evidence="2">Uncharacterized protein</fullName>
    </submittedName>
</protein>
<evidence type="ECO:0000313" key="3">
    <source>
        <dbReference type="Proteomes" id="UP000225947"/>
    </source>
</evidence>
<name>A0A172Q036_9CAUD</name>
<proteinExistence type="predicted"/>
<dbReference type="Proteomes" id="UP000225947">
    <property type="component" value="Segment"/>
</dbReference>
<gene>
    <name evidence="2" type="ORF">ME3_59</name>
</gene>